<dbReference type="InterPro" id="IPR012296">
    <property type="entry name" value="Nuclease_put_TT1808"/>
</dbReference>
<evidence type="ECO:0000256" key="1">
    <source>
        <dbReference type="SAM" id="Coils"/>
    </source>
</evidence>
<keyword evidence="1" id="KW-0175">Coiled coil</keyword>
<sequence length="332" mass="39145">MSLLPTPRESPKNLDRPQPSLSVTEAEYWEKYYGESEIIYEWNNGLLEEKPVSDYVNYLMFSWFVEILHQFLTVHPIAETTGLEIGFRLDLPHKTQIRRPDLGVILNDNPVALYPRDYNFDGVFDMCIEALSDSSEKEVERDTVTKKEEYASVGVKEFYILHDSQKIAFYRLNARKVYVPIKPVAGGVIKSKVLPGFQFRIKDLYQRPSLKNLAEDKVYQEFILPFYQEEKRKAQEEKRKAQEEKRARLKAERFAQKEAQRAEAAQTQATEEKKERQAAEDKIKRLEAELARLCGFPPAHFGKKPMPLLMWRLNWQVLHRAQPRWWFMARRL</sequence>
<gene>
    <name evidence="3" type="ORF">THIOM_004578</name>
</gene>
<dbReference type="Pfam" id="PF05685">
    <property type="entry name" value="Uma2"/>
    <property type="match status" value="1"/>
</dbReference>
<keyword evidence="4" id="KW-1185">Reference proteome</keyword>
<evidence type="ECO:0000313" key="3">
    <source>
        <dbReference type="EMBL" id="OAD19769.1"/>
    </source>
</evidence>
<reference evidence="3 4" key="1">
    <citation type="submission" date="2016-05" db="EMBL/GenBank/DDBJ databases">
        <title>Single-cell genome of chain-forming Candidatus Thiomargarita nelsonii and comparison to other large sulfur-oxidizing bacteria.</title>
        <authorList>
            <person name="Winkel M."/>
            <person name="Salman V."/>
            <person name="Woyke T."/>
            <person name="Schulz-Vogt H."/>
            <person name="Richter M."/>
            <person name="Flood B."/>
            <person name="Bailey J."/>
            <person name="Amann R."/>
            <person name="Mussmann M."/>
        </authorList>
    </citation>
    <scope>NUCLEOTIDE SEQUENCE [LARGE SCALE GENOMIC DNA]</scope>
    <source>
        <strain evidence="3 4">THI036</strain>
    </source>
</reference>
<dbReference type="Proteomes" id="UP000076962">
    <property type="component" value="Unassembled WGS sequence"/>
</dbReference>
<organism evidence="3 4">
    <name type="scientific">Candidatus Thiomargarita nelsonii</name>
    <dbReference type="NCBI Taxonomy" id="1003181"/>
    <lineage>
        <taxon>Bacteria</taxon>
        <taxon>Pseudomonadati</taxon>
        <taxon>Pseudomonadota</taxon>
        <taxon>Gammaproteobacteria</taxon>
        <taxon>Thiotrichales</taxon>
        <taxon>Thiotrichaceae</taxon>
        <taxon>Thiomargarita</taxon>
    </lineage>
</organism>
<evidence type="ECO:0000259" key="2">
    <source>
        <dbReference type="Pfam" id="PF05685"/>
    </source>
</evidence>
<dbReference type="CDD" id="cd06260">
    <property type="entry name" value="DUF820-like"/>
    <property type="match status" value="1"/>
</dbReference>
<comment type="caution">
    <text evidence="3">The sequence shown here is derived from an EMBL/GenBank/DDBJ whole genome shotgun (WGS) entry which is preliminary data.</text>
</comment>
<dbReference type="SUPFAM" id="SSF52980">
    <property type="entry name" value="Restriction endonuclease-like"/>
    <property type="match status" value="1"/>
</dbReference>
<protein>
    <submittedName>
        <fullName evidence="3">Protein containing DUF820</fullName>
    </submittedName>
</protein>
<proteinExistence type="predicted"/>
<feature type="domain" description="Putative restriction endonuclease" evidence="2">
    <location>
        <begin position="30"/>
        <end position="200"/>
    </location>
</feature>
<feature type="coiled-coil region" evidence="1">
    <location>
        <begin position="224"/>
        <end position="296"/>
    </location>
</feature>
<evidence type="ECO:0000313" key="4">
    <source>
        <dbReference type="Proteomes" id="UP000076962"/>
    </source>
</evidence>
<dbReference type="InterPro" id="IPR011335">
    <property type="entry name" value="Restrct_endonuc-II-like"/>
</dbReference>
<accession>A0A176RVL7</accession>
<dbReference type="AlphaFoldDB" id="A0A176RVL7"/>
<dbReference type="InterPro" id="IPR008538">
    <property type="entry name" value="Uma2"/>
</dbReference>
<dbReference type="EMBL" id="LUTY01002672">
    <property type="protein sequence ID" value="OAD19769.1"/>
    <property type="molecule type" value="Genomic_DNA"/>
</dbReference>
<name>A0A176RVL7_9GAMM</name>
<dbReference type="Gene3D" id="3.90.1570.10">
    <property type="entry name" value="tt1808, chain A"/>
    <property type="match status" value="1"/>
</dbReference>